<dbReference type="RefSeq" id="WP_376839440.1">
    <property type="nucleotide sequence ID" value="NZ_JBHMAU010000039.1"/>
</dbReference>
<evidence type="ECO:0000259" key="6">
    <source>
        <dbReference type="PROSITE" id="PS50893"/>
    </source>
</evidence>
<dbReference type="PROSITE" id="PS50893">
    <property type="entry name" value="ABC_TRANSPORTER_2"/>
    <property type="match status" value="1"/>
</dbReference>
<feature type="region of interest" description="Disordered" evidence="5">
    <location>
        <begin position="280"/>
        <end position="315"/>
    </location>
</feature>
<comment type="caution">
    <text evidence="7">The sequence shown here is derived from an EMBL/GenBank/DDBJ whole genome shotgun (WGS) entry which is preliminary data.</text>
</comment>
<dbReference type="PROSITE" id="PS00211">
    <property type="entry name" value="ABC_TRANSPORTER_1"/>
    <property type="match status" value="1"/>
</dbReference>
<gene>
    <name evidence="7" type="ORF">ACFFN1_05675</name>
</gene>
<evidence type="ECO:0000313" key="7">
    <source>
        <dbReference type="EMBL" id="MFB9775903.1"/>
    </source>
</evidence>
<keyword evidence="3" id="KW-0547">Nucleotide-binding</keyword>
<dbReference type="InterPro" id="IPR015856">
    <property type="entry name" value="ABC_transpr_CbiO/EcfA_su"/>
</dbReference>
<dbReference type="GO" id="GO:0005524">
    <property type="term" value="F:ATP binding"/>
    <property type="evidence" value="ECO:0007669"/>
    <property type="project" value="UniProtKB-KW"/>
</dbReference>
<dbReference type="InterPro" id="IPR050095">
    <property type="entry name" value="ECF_ABC_transporter_ATP-bd"/>
</dbReference>
<dbReference type="SUPFAM" id="SSF52540">
    <property type="entry name" value="P-loop containing nucleoside triphosphate hydrolases"/>
    <property type="match status" value="1"/>
</dbReference>
<comment type="similarity">
    <text evidence="1">Belongs to the ABC transporter superfamily.</text>
</comment>
<dbReference type="InterPro" id="IPR017871">
    <property type="entry name" value="ABC_transporter-like_CS"/>
</dbReference>
<sequence length="315" mass="33310">MSFTPQSASGPGHVPGPAPDPTGRTDPTGRADGQPRQAIVFEGASVSVEDMDPATSRLRTRTLLCELNLSLTQQRISIIGANGSCKSTLLQLINGLTAPSTGRVRLGELDTVRDGAAVRRQVGFVFSDPAAQLVMPTPVEDVELSLKRRIRDRRARRQAALESLAEFGVADLAERSIYELSSGQRQLVALASVLAVSPSVLILDEPTTLLDLANCELLRATLDDLAARRGVQIIASTHDLDFAGDAERTLVLDEGRIVADSAPPEAVAAYRQRIAEAVAYARHHPGGGSQPGGSQRGSAQPGDSSRRGAAGERQA</sequence>
<dbReference type="Gene3D" id="3.40.50.300">
    <property type="entry name" value="P-loop containing nucleotide triphosphate hydrolases"/>
    <property type="match status" value="1"/>
</dbReference>
<evidence type="ECO:0000256" key="1">
    <source>
        <dbReference type="ARBA" id="ARBA00005417"/>
    </source>
</evidence>
<dbReference type="CDD" id="cd03225">
    <property type="entry name" value="ABC_cobalt_CbiO_domain1"/>
    <property type="match status" value="1"/>
</dbReference>
<dbReference type="Pfam" id="PF00005">
    <property type="entry name" value="ABC_tran"/>
    <property type="match status" value="1"/>
</dbReference>
<organism evidence="7 8">
    <name type="scientific">Brevibacterium otitidis</name>
    <dbReference type="NCBI Taxonomy" id="53364"/>
    <lineage>
        <taxon>Bacteria</taxon>
        <taxon>Bacillati</taxon>
        <taxon>Actinomycetota</taxon>
        <taxon>Actinomycetes</taxon>
        <taxon>Micrococcales</taxon>
        <taxon>Brevibacteriaceae</taxon>
        <taxon>Brevibacterium</taxon>
    </lineage>
</organism>
<dbReference type="PANTHER" id="PTHR43553:SF24">
    <property type="entry name" value="ENERGY-COUPLING FACTOR TRANSPORTER ATP-BINDING PROTEIN ECFA1"/>
    <property type="match status" value="1"/>
</dbReference>
<evidence type="ECO:0000256" key="3">
    <source>
        <dbReference type="ARBA" id="ARBA00022741"/>
    </source>
</evidence>
<accession>A0ABV5X0H1</accession>
<dbReference type="InterPro" id="IPR003593">
    <property type="entry name" value="AAA+_ATPase"/>
</dbReference>
<keyword evidence="2" id="KW-0813">Transport</keyword>
<keyword evidence="8" id="KW-1185">Reference proteome</keyword>
<dbReference type="EMBL" id="JBHMAU010000039">
    <property type="protein sequence ID" value="MFB9775903.1"/>
    <property type="molecule type" value="Genomic_DNA"/>
</dbReference>
<dbReference type="Proteomes" id="UP001589707">
    <property type="component" value="Unassembled WGS sequence"/>
</dbReference>
<proteinExistence type="inferred from homology"/>
<protein>
    <submittedName>
        <fullName evidence="7">Energy-coupling factor ABC transporter ATP-binding protein</fullName>
    </submittedName>
</protein>
<dbReference type="InterPro" id="IPR003439">
    <property type="entry name" value="ABC_transporter-like_ATP-bd"/>
</dbReference>
<evidence type="ECO:0000256" key="4">
    <source>
        <dbReference type="ARBA" id="ARBA00022840"/>
    </source>
</evidence>
<evidence type="ECO:0000256" key="5">
    <source>
        <dbReference type="SAM" id="MobiDB-lite"/>
    </source>
</evidence>
<name>A0ABV5X0H1_9MICO</name>
<dbReference type="SMART" id="SM00382">
    <property type="entry name" value="AAA"/>
    <property type="match status" value="1"/>
</dbReference>
<feature type="compositionally biased region" description="Gly residues" evidence="5">
    <location>
        <begin position="286"/>
        <end position="295"/>
    </location>
</feature>
<reference evidence="7 8" key="1">
    <citation type="submission" date="2024-09" db="EMBL/GenBank/DDBJ databases">
        <authorList>
            <person name="Sun Q."/>
            <person name="Mori K."/>
        </authorList>
    </citation>
    <scope>NUCLEOTIDE SEQUENCE [LARGE SCALE GENOMIC DNA]</scope>
    <source>
        <strain evidence="7 8">JCM 11683</strain>
    </source>
</reference>
<dbReference type="PANTHER" id="PTHR43553">
    <property type="entry name" value="HEAVY METAL TRANSPORTER"/>
    <property type="match status" value="1"/>
</dbReference>
<feature type="compositionally biased region" description="Basic and acidic residues" evidence="5">
    <location>
        <begin position="304"/>
        <end position="315"/>
    </location>
</feature>
<feature type="region of interest" description="Disordered" evidence="5">
    <location>
        <begin position="1"/>
        <end position="34"/>
    </location>
</feature>
<evidence type="ECO:0000313" key="8">
    <source>
        <dbReference type="Proteomes" id="UP001589707"/>
    </source>
</evidence>
<evidence type="ECO:0000256" key="2">
    <source>
        <dbReference type="ARBA" id="ARBA00022448"/>
    </source>
</evidence>
<dbReference type="InterPro" id="IPR027417">
    <property type="entry name" value="P-loop_NTPase"/>
</dbReference>
<feature type="domain" description="ABC transporter" evidence="6">
    <location>
        <begin position="46"/>
        <end position="279"/>
    </location>
</feature>
<keyword evidence="4 7" id="KW-0067">ATP-binding</keyword>